<dbReference type="Gene3D" id="3.80.10.10">
    <property type="entry name" value="Ribonuclease Inhibitor"/>
    <property type="match status" value="2"/>
</dbReference>
<dbReference type="PANTHER" id="PTHR24365">
    <property type="entry name" value="TOLL-LIKE RECEPTOR"/>
    <property type="match status" value="1"/>
</dbReference>
<sequence>GIFTQILVAIFLNHQVTNFLNTFFPSCYQFQYALFVEESLSRITWRITKVDDFIKRCNSPVHILSISTSLQSVFLDFILAFTQSSTLMKEKSKRNPLLRDECSNSSLSDLPQDVIELDNNIHEIDVSENGIEIIDMSLVENDAFVNATKLKEVNVSNNEITELSPDVFRDNPNLLSVDVSRNHIICIHKDVFSNLKKIVEIHAGSNKMTFIDPDTFRNNPDLTELTVSWNNIEEIHPKTFKNNPNLEYVNFRSNKIKSLSSDTFNDNPKLKSIDLRSNSLVTIERGTFLNNPQLEHLLLSKNEHVRFHDGFKIHSTVLKVFDVEHCNLTNMPAGILEEANSLKELNLANNNLTSLENITDGYSETMTELEILDLSNNNLQTITIDVFSNKLTKLKELRIAGNAFLCNCTLRTLWLWAQKQGLVPAEPQIMCSTGMNIIAWDELRNYNCSSEALMETDESLPLTNIIVDSKPSNSFINLPSEKQPENNKSLSHPSSGLIKEHKYHPQNKTEHAIDEYHGHEDEFYDFEDSVQDIGRSNRIMIGISLSILLVVVFIIIPVIFIMRRKNGLYKITKPMKKPFDAGATEQKSAFTAPPAI</sequence>
<evidence type="ECO:0000256" key="5">
    <source>
        <dbReference type="ARBA" id="ARBA00022737"/>
    </source>
</evidence>
<evidence type="ECO:0000256" key="7">
    <source>
        <dbReference type="ARBA" id="ARBA00023136"/>
    </source>
</evidence>
<comment type="caution">
    <text evidence="10">The sequence shown here is derived from an EMBL/GenBank/DDBJ whole genome shotgun (WGS) entry which is preliminary data.</text>
</comment>
<reference evidence="10" key="1">
    <citation type="journal article" date="2023" name="IScience">
        <title>Live-bearing cockroach genome reveals convergent evolutionary mechanisms linked to viviparity in insects and beyond.</title>
        <authorList>
            <person name="Fouks B."/>
            <person name="Harrison M.C."/>
            <person name="Mikhailova A.A."/>
            <person name="Marchal E."/>
            <person name="English S."/>
            <person name="Carruthers M."/>
            <person name="Jennings E.C."/>
            <person name="Chiamaka E.L."/>
            <person name="Frigard R.A."/>
            <person name="Pippel M."/>
            <person name="Attardo G.M."/>
            <person name="Benoit J.B."/>
            <person name="Bornberg-Bauer E."/>
            <person name="Tobe S.S."/>
        </authorList>
    </citation>
    <scope>NUCLEOTIDE SEQUENCE</scope>
    <source>
        <strain evidence="10">Stay&amp;Tobe</strain>
    </source>
</reference>
<evidence type="ECO:0000256" key="4">
    <source>
        <dbReference type="ARBA" id="ARBA00022729"/>
    </source>
</evidence>
<dbReference type="SUPFAM" id="SSF52058">
    <property type="entry name" value="L domain-like"/>
    <property type="match status" value="1"/>
</dbReference>
<keyword evidence="7 9" id="KW-0472">Membrane</keyword>
<evidence type="ECO:0000256" key="3">
    <source>
        <dbReference type="ARBA" id="ARBA00022692"/>
    </source>
</evidence>
<feature type="non-terminal residue" evidence="10">
    <location>
        <position position="596"/>
    </location>
</feature>
<dbReference type="GO" id="GO:0007165">
    <property type="term" value="P:signal transduction"/>
    <property type="evidence" value="ECO:0007669"/>
    <property type="project" value="TreeGrafter"/>
</dbReference>
<evidence type="ECO:0000256" key="2">
    <source>
        <dbReference type="ARBA" id="ARBA00022614"/>
    </source>
</evidence>
<dbReference type="EMBL" id="JASPKZ010002722">
    <property type="protein sequence ID" value="KAJ9594757.1"/>
    <property type="molecule type" value="Genomic_DNA"/>
</dbReference>
<keyword evidence="3 9" id="KW-0812">Transmembrane</keyword>
<dbReference type="SMART" id="SM00369">
    <property type="entry name" value="LRR_TYP"/>
    <property type="match status" value="8"/>
</dbReference>
<dbReference type="InterPro" id="IPR032675">
    <property type="entry name" value="LRR_dom_sf"/>
</dbReference>
<keyword evidence="8" id="KW-0325">Glycoprotein</keyword>
<dbReference type="GO" id="GO:0005886">
    <property type="term" value="C:plasma membrane"/>
    <property type="evidence" value="ECO:0007669"/>
    <property type="project" value="TreeGrafter"/>
</dbReference>
<dbReference type="AlphaFoldDB" id="A0AAD8A957"/>
<evidence type="ECO:0000313" key="10">
    <source>
        <dbReference type="EMBL" id="KAJ9594757.1"/>
    </source>
</evidence>
<dbReference type="Pfam" id="PF13855">
    <property type="entry name" value="LRR_8"/>
    <property type="match status" value="2"/>
</dbReference>
<evidence type="ECO:0000256" key="9">
    <source>
        <dbReference type="SAM" id="Phobius"/>
    </source>
</evidence>
<dbReference type="PRINTS" id="PR00019">
    <property type="entry name" value="LEURICHRPT"/>
</dbReference>
<name>A0AAD8A957_DIPPU</name>
<proteinExistence type="predicted"/>
<keyword evidence="5" id="KW-0677">Repeat</keyword>
<dbReference type="InterPro" id="IPR001611">
    <property type="entry name" value="Leu-rich_rpt"/>
</dbReference>
<keyword evidence="4" id="KW-0732">Signal</keyword>
<keyword evidence="2" id="KW-0433">Leucine-rich repeat</keyword>
<dbReference type="Pfam" id="PF00560">
    <property type="entry name" value="LRR_1"/>
    <property type="match status" value="1"/>
</dbReference>
<dbReference type="Proteomes" id="UP001233999">
    <property type="component" value="Unassembled WGS sequence"/>
</dbReference>
<dbReference type="PANTHER" id="PTHR24365:SF530">
    <property type="entry name" value="MSTPROX-RELATED"/>
    <property type="match status" value="1"/>
</dbReference>
<dbReference type="GO" id="GO:0038023">
    <property type="term" value="F:signaling receptor activity"/>
    <property type="evidence" value="ECO:0007669"/>
    <property type="project" value="TreeGrafter"/>
</dbReference>
<evidence type="ECO:0000256" key="8">
    <source>
        <dbReference type="ARBA" id="ARBA00023180"/>
    </source>
</evidence>
<evidence type="ECO:0000256" key="6">
    <source>
        <dbReference type="ARBA" id="ARBA00022989"/>
    </source>
</evidence>
<keyword evidence="11" id="KW-1185">Reference proteome</keyword>
<comment type="subcellular location">
    <subcellularLocation>
        <location evidence="1">Membrane</location>
        <topology evidence="1">Single-pass membrane protein</topology>
    </subcellularLocation>
</comment>
<feature type="transmembrane region" description="Helical" evidence="9">
    <location>
        <begin position="539"/>
        <end position="561"/>
    </location>
</feature>
<organism evidence="10 11">
    <name type="scientific">Diploptera punctata</name>
    <name type="common">Pacific beetle cockroach</name>
    <dbReference type="NCBI Taxonomy" id="6984"/>
    <lineage>
        <taxon>Eukaryota</taxon>
        <taxon>Metazoa</taxon>
        <taxon>Ecdysozoa</taxon>
        <taxon>Arthropoda</taxon>
        <taxon>Hexapoda</taxon>
        <taxon>Insecta</taxon>
        <taxon>Pterygota</taxon>
        <taxon>Neoptera</taxon>
        <taxon>Polyneoptera</taxon>
        <taxon>Dictyoptera</taxon>
        <taxon>Blattodea</taxon>
        <taxon>Blaberoidea</taxon>
        <taxon>Blaberidae</taxon>
        <taxon>Diplopterinae</taxon>
        <taxon>Diploptera</taxon>
    </lineage>
</organism>
<evidence type="ECO:0000256" key="1">
    <source>
        <dbReference type="ARBA" id="ARBA00004167"/>
    </source>
</evidence>
<evidence type="ECO:0000313" key="11">
    <source>
        <dbReference type="Proteomes" id="UP001233999"/>
    </source>
</evidence>
<reference evidence="10" key="2">
    <citation type="submission" date="2023-05" db="EMBL/GenBank/DDBJ databases">
        <authorList>
            <person name="Fouks B."/>
        </authorList>
    </citation>
    <scope>NUCLEOTIDE SEQUENCE</scope>
    <source>
        <strain evidence="10">Stay&amp;Tobe</strain>
        <tissue evidence="10">Testes</tissue>
    </source>
</reference>
<protein>
    <submittedName>
        <fullName evidence="10">Uncharacterized protein</fullName>
    </submittedName>
</protein>
<keyword evidence="6 9" id="KW-1133">Transmembrane helix</keyword>
<dbReference type="InterPro" id="IPR003591">
    <property type="entry name" value="Leu-rich_rpt_typical-subtyp"/>
</dbReference>
<gene>
    <name evidence="10" type="ORF">L9F63_013967</name>
</gene>
<dbReference type="PROSITE" id="PS51450">
    <property type="entry name" value="LRR"/>
    <property type="match status" value="2"/>
</dbReference>
<accession>A0AAD8A957</accession>